<accession>A0A5C8V704</accession>
<keyword evidence="3" id="KW-1185">Reference proteome</keyword>
<evidence type="ECO:0000313" key="2">
    <source>
        <dbReference type="EMBL" id="TXN37675.1"/>
    </source>
</evidence>
<dbReference type="AlphaFoldDB" id="A0A5C8V704"/>
<sequence>MAIKKEKIITKQKALARRPDGNEKFPCLSTTLSRTVVVHTKKMRTDFKILSFIILTSVIFGCHTTEQKPKKIVEQNFGLFQNESESVAVELKLTEYTEWKSLLERTEEIACNDSIPKITFENDSIIKRVYLRNPCWDNFGCILIKQRNTIQIHNDTISKADRFYYPLDSLASVLKKDFNNNGKIPSWSRNPEKLLIFLSYDDEKISLFPKTLYKVVNEYEKLTDSVVLKIWLNEKMDIPPPPPPPKEPVGIELIENEK</sequence>
<organism evidence="2 3">
    <name type="scientific">Flagellimonas hymeniacidonis</name>
    <dbReference type="NCBI Taxonomy" id="2603628"/>
    <lineage>
        <taxon>Bacteria</taxon>
        <taxon>Pseudomonadati</taxon>
        <taxon>Bacteroidota</taxon>
        <taxon>Flavobacteriia</taxon>
        <taxon>Flavobacteriales</taxon>
        <taxon>Flavobacteriaceae</taxon>
        <taxon>Flagellimonas</taxon>
    </lineage>
</organism>
<dbReference type="Proteomes" id="UP000321456">
    <property type="component" value="Unassembled WGS sequence"/>
</dbReference>
<feature type="region of interest" description="Disordered" evidence="1">
    <location>
        <begin position="239"/>
        <end position="258"/>
    </location>
</feature>
<evidence type="ECO:0000256" key="1">
    <source>
        <dbReference type="SAM" id="MobiDB-lite"/>
    </source>
</evidence>
<protein>
    <submittedName>
        <fullName evidence="2">Uncharacterized protein</fullName>
    </submittedName>
</protein>
<dbReference type="RefSeq" id="WP_147741824.1">
    <property type="nucleotide sequence ID" value="NZ_VRUR01000001.1"/>
</dbReference>
<gene>
    <name evidence="2" type="ORF">FVB32_05145</name>
</gene>
<dbReference type="EMBL" id="VRUR01000001">
    <property type="protein sequence ID" value="TXN37675.1"/>
    <property type="molecule type" value="Genomic_DNA"/>
</dbReference>
<evidence type="ECO:0000313" key="3">
    <source>
        <dbReference type="Proteomes" id="UP000321456"/>
    </source>
</evidence>
<name>A0A5C8V704_9FLAO</name>
<proteinExistence type="predicted"/>
<reference evidence="2 3" key="1">
    <citation type="submission" date="2019-08" db="EMBL/GenBank/DDBJ databases">
        <title>Professor.</title>
        <authorList>
            <person name="Park J.S."/>
        </authorList>
    </citation>
    <scope>NUCLEOTIDE SEQUENCE [LARGE SCALE GENOMIC DNA]</scope>
    <source>
        <strain evidence="2 3">176CP5-101</strain>
    </source>
</reference>
<comment type="caution">
    <text evidence="2">The sequence shown here is derived from an EMBL/GenBank/DDBJ whole genome shotgun (WGS) entry which is preliminary data.</text>
</comment>